<gene>
    <name evidence="2" type="ORF">HCT46_03585</name>
</gene>
<protein>
    <submittedName>
        <fullName evidence="2">Uncharacterized protein</fullName>
    </submittedName>
</protein>
<dbReference type="AlphaFoldDB" id="A0A968KSV7"/>
<dbReference type="RefSeq" id="WP_167703430.1">
    <property type="nucleotide sequence ID" value="NZ_CP118168.1"/>
</dbReference>
<feature type="compositionally biased region" description="Polar residues" evidence="1">
    <location>
        <begin position="127"/>
        <end position="136"/>
    </location>
</feature>
<keyword evidence="3" id="KW-1185">Reference proteome</keyword>
<proteinExistence type="predicted"/>
<accession>A0A968KSV7</accession>
<feature type="compositionally biased region" description="Basic and acidic residues" evidence="1">
    <location>
        <begin position="137"/>
        <end position="163"/>
    </location>
</feature>
<reference evidence="2" key="1">
    <citation type="submission" date="2020-03" db="EMBL/GenBank/DDBJ databases">
        <title>Spirochaetal bacteria isolated from arthropods constitute a novel genus Entomospira genus novum within the order Spirochaetales.</title>
        <authorList>
            <person name="Grana-Miraglia L."/>
            <person name="Sikutova S."/>
            <person name="Fingerle V."/>
            <person name="Sing A."/>
            <person name="Castillo-Ramirez S."/>
            <person name="Margos G."/>
            <person name="Rudolf I."/>
        </authorList>
    </citation>
    <scope>NUCLEOTIDE SEQUENCE</scope>
    <source>
        <strain evidence="2">BR208</strain>
    </source>
</reference>
<evidence type="ECO:0000313" key="2">
    <source>
        <dbReference type="EMBL" id="NIZ46995.1"/>
    </source>
</evidence>
<feature type="region of interest" description="Disordered" evidence="1">
    <location>
        <begin position="100"/>
        <end position="171"/>
    </location>
</feature>
<comment type="caution">
    <text evidence="2">The sequence shown here is derived from an EMBL/GenBank/DDBJ whole genome shotgun (WGS) entry which is preliminary data.</text>
</comment>
<dbReference type="Proteomes" id="UP000752013">
    <property type="component" value="Unassembled WGS sequence"/>
</dbReference>
<evidence type="ECO:0000313" key="3">
    <source>
        <dbReference type="Proteomes" id="UP000752013"/>
    </source>
</evidence>
<organism evidence="2 3">
    <name type="scientific">Entomospira nematocerorum</name>
    <dbReference type="NCBI Taxonomy" id="2719987"/>
    <lineage>
        <taxon>Bacteria</taxon>
        <taxon>Pseudomonadati</taxon>
        <taxon>Spirochaetota</taxon>
        <taxon>Spirochaetia</taxon>
        <taxon>Spirochaetales</taxon>
        <taxon>Spirochaetaceae</taxon>
        <taxon>Entomospira</taxon>
    </lineage>
</organism>
<evidence type="ECO:0000256" key="1">
    <source>
        <dbReference type="SAM" id="MobiDB-lite"/>
    </source>
</evidence>
<name>A0A968KSV7_9SPIO</name>
<feature type="compositionally biased region" description="Basic and acidic residues" evidence="1">
    <location>
        <begin position="100"/>
        <end position="110"/>
    </location>
</feature>
<dbReference type="EMBL" id="JAATLK010000001">
    <property type="protein sequence ID" value="NIZ46995.1"/>
    <property type="molecule type" value="Genomic_DNA"/>
</dbReference>
<sequence length="380" mass="42541">MQRKIEWLKTKENLAFLLGASLLLGSYTLLIGQSSESVEIEGVHPRFVLARVASFDFFGEPEIEVIIEDAEARPPAGSGSAINQSEVIDEYEVIGTPEVDHAADTSRDELFPLPSGELASEEERTSPEQPVSGHSSRFNEGDRRSTEEKIRGFTRNSEPRPIIEEADDAYSDPYEVLDDSELLNPSESLKQEQRSEPEFVPLIRLIPNHTPESGVDTPSDDVEIIDADAYTVVDNSGIVPVEDDNEIQIILPSTREKESIERSVDIVETETEQVAFTGDSPWPMLPLADQQYLHQFWQPELRDGIYVQVFATLQPLTLRSQIHRHQDTLPLIVTATYGRLGMMNRLLVGPLKPDELGAVEHQLQLNGVRDYFLVIGSTHD</sequence>